<dbReference type="Proteomes" id="UP000019678">
    <property type="component" value="Unassembled WGS sequence"/>
</dbReference>
<evidence type="ECO:0000256" key="3">
    <source>
        <dbReference type="ARBA" id="ARBA00022840"/>
    </source>
</evidence>
<dbReference type="STRING" id="1192034.CAP_6331"/>
<reference evidence="6 7" key="1">
    <citation type="submission" date="2013-05" db="EMBL/GenBank/DDBJ databases">
        <title>Genome assembly of Chondromyces apiculatus DSM 436.</title>
        <authorList>
            <person name="Sharma G."/>
            <person name="Khatri I."/>
            <person name="Kaur C."/>
            <person name="Mayilraj S."/>
            <person name="Subramanian S."/>
        </authorList>
    </citation>
    <scope>NUCLEOTIDE SEQUENCE [LARGE SCALE GENOMIC DNA]</scope>
    <source>
        <strain evidence="6 7">DSM 436</strain>
    </source>
</reference>
<dbReference type="AlphaFoldDB" id="A0A017T107"/>
<dbReference type="GO" id="GO:0009396">
    <property type="term" value="P:folic acid-containing compound biosynthetic process"/>
    <property type="evidence" value="ECO:0007669"/>
    <property type="project" value="TreeGrafter"/>
</dbReference>
<dbReference type="RefSeq" id="WP_044246865.1">
    <property type="nucleotide sequence ID" value="NZ_ASRX01000053.1"/>
</dbReference>
<feature type="binding site" evidence="4">
    <location>
        <begin position="16"/>
        <end position="20"/>
    </location>
    <ligand>
        <name>ATP</name>
        <dbReference type="ChEBI" id="CHEBI:30616"/>
    </ligand>
</feature>
<keyword evidence="5" id="KW-0479">Metal-binding</keyword>
<evidence type="ECO:0000256" key="5">
    <source>
        <dbReference type="RuleBase" id="RU361279"/>
    </source>
</evidence>
<dbReference type="OrthoDB" id="9801938at2"/>
<comment type="similarity">
    <text evidence="1 5">Belongs to the 5-formyltetrahydrofolate cyclo-ligase family.</text>
</comment>
<evidence type="ECO:0000313" key="7">
    <source>
        <dbReference type="Proteomes" id="UP000019678"/>
    </source>
</evidence>
<keyword evidence="6" id="KW-0436">Ligase</keyword>
<evidence type="ECO:0000313" key="6">
    <source>
        <dbReference type="EMBL" id="EYF02908.1"/>
    </source>
</evidence>
<keyword evidence="2 4" id="KW-0547">Nucleotide-binding</keyword>
<keyword evidence="7" id="KW-1185">Reference proteome</keyword>
<dbReference type="GO" id="GO:0030272">
    <property type="term" value="F:5-formyltetrahydrofolate cyclo-ligase activity"/>
    <property type="evidence" value="ECO:0007669"/>
    <property type="project" value="UniProtKB-EC"/>
</dbReference>
<comment type="catalytic activity">
    <reaction evidence="5">
        <text>(6S)-5-formyl-5,6,7,8-tetrahydrofolate + ATP = (6R)-5,10-methenyltetrahydrofolate + ADP + phosphate</text>
        <dbReference type="Rhea" id="RHEA:10488"/>
        <dbReference type="ChEBI" id="CHEBI:30616"/>
        <dbReference type="ChEBI" id="CHEBI:43474"/>
        <dbReference type="ChEBI" id="CHEBI:57455"/>
        <dbReference type="ChEBI" id="CHEBI:57457"/>
        <dbReference type="ChEBI" id="CHEBI:456216"/>
        <dbReference type="EC" id="6.3.3.2"/>
    </reaction>
</comment>
<organism evidence="6 7">
    <name type="scientific">Chondromyces apiculatus DSM 436</name>
    <dbReference type="NCBI Taxonomy" id="1192034"/>
    <lineage>
        <taxon>Bacteria</taxon>
        <taxon>Pseudomonadati</taxon>
        <taxon>Myxococcota</taxon>
        <taxon>Polyangia</taxon>
        <taxon>Polyangiales</taxon>
        <taxon>Polyangiaceae</taxon>
        <taxon>Chondromyces</taxon>
    </lineage>
</organism>
<dbReference type="GO" id="GO:0046872">
    <property type="term" value="F:metal ion binding"/>
    <property type="evidence" value="ECO:0007669"/>
    <property type="project" value="UniProtKB-KW"/>
</dbReference>
<dbReference type="EC" id="6.3.3.2" evidence="5"/>
<evidence type="ECO:0000256" key="4">
    <source>
        <dbReference type="PIRSR" id="PIRSR006806-1"/>
    </source>
</evidence>
<dbReference type="InterPro" id="IPR037171">
    <property type="entry name" value="NagB/RpiA_transferase-like"/>
</dbReference>
<accession>A0A017T107</accession>
<comment type="cofactor">
    <cofactor evidence="5">
        <name>Mg(2+)</name>
        <dbReference type="ChEBI" id="CHEBI:18420"/>
    </cofactor>
</comment>
<dbReference type="Pfam" id="PF01812">
    <property type="entry name" value="5-FTHF_cyc-lig"/>
    <property type="match status" value="1"/>
</dbReference>
<sequence>METDDQIETVLRVRAKKELRKRARGLRSAVPRDAILSRSSRILDALCALPEIMEAASVAMFYPIEGRNEVHLVDLDPRLRERGIRVAYPSIDPDAGTMTFRFVDTPDALEERGYGFREPDPAAEEALTLGAVVVPCLQIDPRGYRIGYGAGYYDRTLPRFCPPAHAIAVAFDFQLVSEVPETPHDVPVHLVVTDTRQIRVTPP</sequence>
<dbReference type="NCBIfam" id="TIGR02727">
    <property type="entry name" value="MTHFS_bact"/>
    <property type="match status" value="1"/>
</dbReference>
<gene>
    <name evidence="6" type="ORF">CAP_6331</name>
</gene>
<evidence type="ECO:0000256" key="2">
    <source>
        <dbReference type="ARBA" id="ARBA00022741"/>
    </source>
</evidence>
<proteinExistence type="inferred from homology"/>
<keyword evidence="3 4" id="KW-0067">ATP-binding</keyword>
<evidence type="ECO:0000256" key="1">
    <source>
        <dbReference type="ARBA" id="ARBA00010638"/>
    </source>
</evidence>
<dbReference type="Gene3D" id="3.40.50.10420">
    <property type="entry name" value="NagB/RpiA/CoA transferase-like"/>
    <property type="match status" value="1"/>
</dbReference>
<protein>
    <recommendedName>
        <fullName evidence="5">5-formyltetrahydrofolate cyclo-ligase</fullName>
        <ecNumber evidence="5">6.3.3.2</ecNumber>
    </recommendedName>
</protein>
<feature type="binding site" evidence="4">
    <location>
        <begin position="145"/>
        <end position="153"/>
    </location>
    <ligand>
        <name>ATP</name>
        <dbReference type="ChEBI" id="CHEBI:30616"/>
    </ligand>
</feature>
<dbReference type="PIRSF" id="PIRSF006806">
    <property type="entry name" value="FTHF_cligase"/>
    <property type="match status" value="1"/>
</dbReference>
<comment type="caution">
    <text evidence="6">The sequence shown here is derived from an EMBL/GenBank/DDBJ whole genome shotgun (WGS) entry which is preliminary data.</text>
</comment>
<dbReference type="EMBL" id="ASRX01000053">
    <property type="protein sequence ID" value="EYF02908.1"/>
    <property type="molecule type" value="Genomic_DNA"/>
</dbReference>
<dbReference type="PANTHER" id="PTHR23407:SF1">
    <property type="entry name" value="5-FORMYLTETRAHYDROFOLATE CYCLO-LIGASE"/>
    <property type="match status" value="1"/>
</dbReference>
<dbReference type="InterPro" id="IPR024185">
    <property type="entry name" value="FTHF_cligase-like_sf"/>
</dbReference>
<keyword evidence="5" id="KW-0460">Magnesium</keyword>
<feature type="binding site" evidence="4">
    <location>
        <position position="69"/>
    </location>
    <ligand>
        <name>substrate</name>
    </ligand>
</feature>
<dbReference type="InterPro" id="IPR002698">
    <property type="entry name" value="FTHF_cligase"/>
</dbReference>
<dbReference type="eggNOG" id="COG0212">
    <property type="taxonomic scope" value="Bacteria"/>
</dbReference>
<dbReference type="PANTHER" id="PTHR23407">
    <property type="entry name" value="ATPASE INHIBITOR/5-FORMYLTETRAHYDROFOLATE CYCLO-LIGASE"/>
    <property type="match status" value="1"/>
</dbReference>
<name>A0A017T107_9BACT</name>
<dbReference type="SUPFAM" id="SSF100950">
    <property type="entry name" value="NagB/RpiA/CoA transferase-like"/>
    <property type="match status" value="1"/>
</dbReference>
<dbReference type="GO" id="GO:0035999">
    <property type="term" value="P:tetrahydrofolate interconversion"/>
    <property type="evidence" value="ECO:0007669"/>
    <property type="project" value="TreeGrafter"/>
</dbReference>
<dbReference type="GO" id="GO:0005524">
    <property type="term" value="F:ATP binding"/>
    <property type="evidence" value="ECO:0007669"/>
    <property type="project" value="UniProtKB-KW"/>
</dbReference>